<name>A0A1Y5PLD6_9MYCO</name>
<dbReference type="GO" id="GO:0005524">
    <property type="term" value="F:ATP binding"/>
    <property type="evidence" value="ECO:0007669"/>
    <property type="project" value="UniProtKB-KW"/>
</dbReference>
<dbReference type="AlphaFoldDB" id="A0A1Y5PLD6"/>
<accession>A0A1Y5PLD6</accession>
<evidence type="ECO:0000256" key="3">
    <source>
        <dbReference type="ARBA" id="ARBA00023125"/>
    </source>
</evidence>
<evidence type="ECO:0000256" key="2">
    <source>
        <dbReference type="ARBA" id="ARBA00022840"/>
    </source>
</evidence>
<evidence type="ECO:0000259" key="4">
    <source>
        <dbReference type="SMART" id="SM00534"/>
    </source>
</evidence>
<sequence>MATFSGIVFTRPPANGPTVPDCLPDLHLDQVIAVLAPSDVEESQRQLFYARARDIDEIAYRHEVFADLSSPPVRSVVDFFADQIAVVRRHLALAAKLWHPLQRQGWVLNAMRVYAESVTNLRSDLDGADLASRGLRRLREFIAEYVDGEEFQALRRDTKSVREALSQIRYTVHITGLHVDVDRFADQPDYTAQLTELFDRFRQDNGRDYHVRIPDYPDMNHVEEQVLDRVAKLYPEKFAALADHCVRYGEFFSPTLDRFQREIYFYLSYLDFMGRFTAAGLRFCYPTMTPRFSGVYAEEAFDLALATKQLSDQESPICNDFRLSGDERIIIVTGPNQGGKTTFARSIGQIFYLAALGCPVPAARAALLLPDQVYTHFERQEHISTLHGKLDDELVRIHDVLSRVTDRSIIVMNESFSSTTVDDAVQISTDVLYRVVDTGCACVYVSFLDELADLHPACVSMVGGVAADDPTVRTFRFTRRPADGLAYAEALADKYGLGREILRRRVIR</sequence>
<protein>
    <submittedName>
        <fullName evidence="5">DNA mismatch repair protein MutS domain-containing protein</fullName>
    </submittedName>
</protein>
<feature type="domain" description="DNA mismatch repair proteins mutS family" evidence="4">
    <location>
        <begin position="327"/>
        <end position="508"/>
    </location>
</feature>
<evidence type="ECO:0000256" key="1">
    <source>
        <dbReference type="ARBA" id="ARBA00022741"/>
    </source>
</evidence>
<dbReference type="PANTHER" id="PTHR11361">
    <property type="entry name" value="DNA MISMATCH REPAIR PROTEIN MUTS FAMILY MEMBER"/>
    <property type="match status" value="1"/>
</dbReference>
<dbReference type="GO" id="GO:0005829">
    <property type="term" value="C:cytosol"/>
    <property type="evidence" value="ECO:0007669"/>
    <property type="project" value="TreeGrafter"/>
</dbReference>
<dbReference type="SMART" id="SM00534">
    <property type="entry name" value="MUTSac"/>
    <property type="match status" value="1"/>
</dbReference>
<keyword evidence="2" id="KW-0067">ATP-binding</keyword>
<dbReference type="InterPro" id="IPR000432">
    <property type="entry name" value="DNA_mismatch_repair_MutS_C"/>
</dbReference>
<dbReference type="GO" id="GO:0030983">
    <property type="term" value="F:mismatched DNA binding"/>
    <property type="evidence" value="ECO:0007669"/>
    <property type="project" value="InterPro"/>
</dbReference>
<keyword evidence="1" id="KW-0547">Nucleotide-binding</keyword>
<dbReference type="GO" id="GO:0006298">
    <property type="term" value="P:mismatch repair"/>
    <property type="evidence" value="ECO:0007669"/>
    <property type="project" value="InterPro"/>
</dbReference>
<dbReference type="InterPro" id="IPR045076">
    <property type="entry name" value="MutS"/>
</dbReference>
<reference evidence="5" key="1">
    <citation type="submission" date="2016-03" db="EMBL/GenBank/DDBJ databases">
        <authorList>
            <person name="Ploux O."/>
        </authorList>
    </citation>
    <scope>NUCLEOTIDE SEQUENCE</scope>
    <source>
        <strain evidence="5">UC10</strain>
    </source>
</reference>
<dbReference type="Gene3D" id="3.40.50.300">
    <property type="entry name" value="P-loop containing nucleotide triphosphate hydrolases"/>
    <property type="match status" value="1"/>
</dbReference>
<proteinExistence type="predicted"/>
<evidence type="ECO:0000313" key="5">
    <source>
        <dbReference type="EMBL" id="SBS78149.1"/>
    </source>
</evidence>
<dbReference type="GO" id="GO:0140664">
    <property type="term" value="F:ATP-dependent DNA damage sensor activity"/>
    <property type="evidence" value="ECO:0007669"/>
    <property type="project" value="InterPro"/>
</dbReference>
<dbReference type="InterPro" id="IPR027417">
    <property type="entry name" value="P-loop_NTPase"/>
</dbReference>
<dbReference type="EMBL" id="FLQS01000047">
    <property type="protein sequence ID" value="SBS78149.1"/>
    <property type="molecule type" value="Genomic_DNA"/>
</dbReference>
<dbReference type="Pfam" id="PF00488">
    <property type="entry name" value="MutS_V"/>
    <property type="match status" value="1"/>
</dbReference>
<keyword evidence="3" id="KW-0238">DNA-binding</keyword>
<gene>
    <name evidence="5" type="ORF">MHPYR_510033</name>
</gene>
<dbReference type="SUPFAM" id="SSF52540">
    <property type="entry name" value="P-loop containing nucleoside triphosphate hydrolases"/>
    <property type="match status" value="1"/>
</dbReference>
<organism evidence="5">
    <name type="scientific">uncultured Mycobacterium sp</name>
    <dbReference type="NCBI Taxonomy" id="171292"/>
    <lineage>
        <taxon>Bacteria</taxon>
        <taxon>Bacillati</taxon>
        <taxon>Actinomycetota</taxon>
        <taxon>Actinomycetes</taxon>
        <taxon>Mycobacteriales</taxon>
        <taxon>Mycobacteriaceae</taxon>
        <taxon>Mycobacterium</taxon>
        <taxon>environmental samples</taxon>
    </lineage>
</organism>
<dbReference type="PANTHER" id="PTHR11361:SF34">
    <property type="entry name" value="DNA MISMATCH REPAIR PROTEIN MSH1, MITOCHONDRIAL"/>
    <property type="match status" value="1"/>
</dbReference>